<keyword evidence="2 3" id="KW-0040">ANK repeat</keyword>
<evidence type="ECO:0000256" key="3">
    <source>
        <dbReference type="PROSITE-ProRule" id="PRU00023"/>
    </source>
</evidence>
<name>A0AAE7CRF3_9GAMM</name>
<dbReference type="InterPro" id="IPR036770">
    <property type="entry name" value="Ankyrin_rpt-contain_sf"/>
</dbReference>
<accession>A0AAE7CRF3</accession>
<feature type="repeat" description="ANK" evidence="3">
    <location>
        <begin position="473"/>
        <end position="505"/>
    </location>
</feature>
<organism evidence="4 5">
    <name type="scientific">Allofrancisella inopinata</name>
    <dbReference type="NCBI Taxonomy" id="1085647"/>
    <lineage>
        <taxon>Bacteria</taxon>
        <taxon>Pseudomonadati</taxon>
        <taxon>Pseudomonadota</taxon>
        <taxon>Gammaproteobacteria</taxon>
        <taxon>Thiotrichales</taxon>
        <taxon>Francisellaceae</taxon>
        <taxon>Allofrancisella</taxon>
    </lineage>
</organism>
<dbReference type="GO" id="GO:0085020">
    <property type="term" value="P:protein K6-linked ubiquitination"/>
    <property type="evidence" value="ECO:0007669"/>
    <property type="project" value="TreeGrafter"/>
</dbReference>
<dbReference type="SMART" id="SM00248">
    <property type="entry name" value="ANK"/>
    <property type="match status" value="3"/>
</dbReference>
<proteinExistence type="predicted"/>
<keyword evidence="1" id="KW-0677">Repeat</keyword>
<dbReference type="Pfam" id="PF12796">
    <property type="entry name" value="Ank_2"/>
    <property type="match status" value="1"/>
</dbReference>
<dbReference type="GO" id="GO:0004842">
    <property type="term" value="F:ubiquitin-protein transferase activity"/>
    <property type="evidence" value="ECO:0007669"/>
    <property type="project" value="TreeGrafter"/>
</dbReference>
<dbReference type="EMBL" id="CP038241">
    <property type="protein sequence ID" value="QIV96254.1"/>
    <property type="molecule type" value="Genomic_DNA"/>
</dbReference>
<dbReference type="RefSeq" id="WP_133940391.1">
    <property type="nucleotide sequence ID" value="NZ_CP038241.1"/>
</dbReference>
<dbReference type="AlphaFoldDB" id="A0AAE7CRF3"/>
<evidence type="ECO:0000256" key="1">
    <source>
        <dbReference type="ARBA" id="ARBA00022737"/>
    </source>
</evidence>
<dbReference type="Proteomes" id="UP000502004">
    <property type="component" value="Chromosome"/>
</dbReference>
<dbReference type="PANTHER" id="PTHR24171">
    <property type="entry name" value="ANKYRIN REPEAT DOMAIN-CONTAINING PROTEIN 39-RELATED"/>
    <property type="match status" value="1"/>
</dbReference>
<evidence type="ECO:0000256" key="2">
    <source>
        <dbReference type="ARBA" id="ARBA00023043"/>
    </source>
</evidence>
<dbReference type="PROSITE" id="PS50088">
    <property type="entry name" value="ANK_REPEAT"/>
    <property type="match status" value="2"/>
</dbReference>
<dbReference type="PROSITE" id="PS50297">
    <property type="entry name" value="ANK_REP_REGION"/>
    <property type="match status" value="2"/>
</dbReference>
<sequence length="687" mass="79457">MSYYDNLNENIQNISRESDWGDYYYALSPQEGLCFGLSAMWGQAYLANDVETFYKRLELLTRNNITGYFNGKPYNNLSELINAVCTFEKTLCNLGKEKVKHRINSLDLGRNQEQKKLYSLVISIRAFLDGLLAYHSPENTFLTELKNNKIYSQSVLKTSPFVINKKLTVVNQGIFGDQGSNVTYQRVSPFIKIYNYPFIGDKRDYCGFLEPLVDKFTKCQFRTYISVGSINHSIAFNSKLELYNANNMLTLSNNIRATKFHNIRELVDGIFEAFSFNKEDNNLLTLNISVYISPTIGVNQFSVYRDYYEPDFKKKLETIKDQICTRLDEYTSKWKYGVHIARAKRTKNKIATINVDSLHAFIEKENCFLRNEANDNLTGELCKNNWLPLDNNLNGSGYRMVITESLTEIEKLYTKRIVGDDKYYKEILLENIFKKRYHENTNLLYISCENGHTEIVKLLLAKANLDINRPISTGSTPLYISCENGHTEIVKLLLAKNAVINKSIDGGYTPLFIACNKGHIEIVKLLLSQVSLAKDNNSIASYFAAGCYKDSNNQVLALLKSYFQQHDINIPWHMPQENGVTTPFTPLMLGCYFMDNRSIRWLFDNYKDNLKNGIISENRRALEWYQTHNSKGNVDYNKSIESNLQKLCKERVFNKSVSIQNAKPTRKREVKYVNKKQTFLWKRSIKI</sequence>
<keyword evidence="5" id="KW-1185">Reference proteome</keyword>
<dbReference type="KEGG" id="aii:E4K63_05180"/>
<evidence type="ECO:0000313" key="5">
    <source>
        <dbReference type="Proteomes" id="UP000502004"/>
    </source>
</evidence>
<protein>
    <submittedName>
        <fullName evidence="4">Ankyrin repeat domain-containing protein</fullName>
    </submittedName>
</protein>
<reference evidence="4 5" key="1">
    <citation type="submission" date="2019-03" db="EMBL/GenBank/DDBJ databases">
        <title>Complete Genome Sequence of Allofrancisella inopinata Strain SYSU YG23 Isolated from Water-Cooling Systems in China.</title>
        <authorList>
            <person name="Ohrman C."/>
            <person name="Uneklint I."/>
            <person name="Sjodin A."/>
        </authorList>
    </citation>
    <scope>NUCLEOTIDE SEQUENCE [LARGE SCALE GENOMIC DNA]</scope>
    <source>
        <strain evidence="4 5">SYSU YG23</strain>
    </source>
</reference>
<gene>
    <name evidence="4" type="ORF">E4K63_05180</name>
</gene>
<dbReference type="Gene3D" id="1.25.40.20">
    <property type="entry name" value="Ankyrin repeat-containing domain"/>
    <property type="match status" value="1"/>
</dbReference>
<evidence type="ECO:0000313" key="4">
    <source>
        <dbReference type="EMBL" id="QIV96254.1"/>
    </source>
</evidence>
<feature type="repeat" description="ANK" evidence="3">
    <location>
        <begin position="506"/>
        <end position="528"/>
    </location>
</feature>
<dbReference type="PANTHER" id="PTHR24171:SF8">
    <property type="entry name" value="BRCA1-ASSOCIATED RING DOMAIN PROTEIN 1"/>
    <property type="match status" value="1"/>
</dbReference>
<dbReference type="SUPFAM" id="SSF48403">
    <property type="entry name" value="Ankyrin repeat"/>
    <property type="match status" value="1"/>
</dbReference>
<dbReference type="InterPro" id="IPR002110">
    <property type="entry name" value="Ankyrin_rpt"/>
</dbReference>